<feature type="compositionally biased region" description="Basic and acidic residues" evidence="1">
    <location>
        <begin position="137"/>
        <end position="153"/>
    </location>
</feature>
<evidence type="ECO:0000313" key="2">
    <source>
        <dbReference type="EMBL" id="PNP37201.1"/>
    </source>
</evidence>
<dbReference type="AlphaFoldDB" id="A0A2K0SV97"/>
<organism evidence="2 3">
    <name type="scientific">Trichoderma gamsii</name>
    <dbReference type="NCBI Taxonomy" id="398673"/>
    <lineage>
        <taxon>Eukaryota</taxon>
        <taxon>Fungi</taxon>
        <taxon>Dikarya</taxon>
        <taxon>Ascomycota</taxon>
        <taxon>Pezizomycotina</taxon>
        <taxon>Sordariomycetes</taxon>
        <taxon>Hypocreomycetidae</taxon>
        <taxon>Hypocreales</taxon>
        <taxon>Hypocreaceae</taxon>
        <taxon>Trichoderma</taxon>
    </lineage>
</organism>
<dbReference type="Proteomes" id="UP000236546">
    <property type="component" value="Unassembled WGS sequence"/>
</dbReference>
<feature type="compositionally biased region" description="Low complexity" evidence="1">
    <location>
        <begin position="81"/>
        <end position="102"/>
    </location>
</feature>
<name>A0A2K0SV97_9HYPO</name>
<reference evidence="2 3" key="1">
    <citation type="submission" date="2017-02" db="EMBL/GenBank/DDBJ databases">
        <title>Genomes of Trichoderma spp. with biocontrol activity.</title>
        <authorList>
            <person name="Gardiner D."/>
            <person name="Kazan K."/>
            <person name="Vos C."/>
            <person name="Harvey P."/>
        </authorList>
    </citation>
    <scope>NUCLEOTIDE SEQUENCE [LARGE SCALE GENOMIC DNA]</scope>
    <source>
        <strain evidence="2 3">A5MH</strain>
    </source>
</reference>
<gene>
    <name evidence="2" type="ORF">TGAMA5MH_10871</name>
</gene>
<comment type="caution">
    <text evidence="2">The sequence shown here is derived from an EMBL/GenBank/DDBJ whole genome shotgun (WGS) entry which is preliminary data.</text>
</comment>
<dbReference type="OrthoDB" id="5231339at2759"/>
<accession>A0A2K0SV97</accession>
<evidence type="ECO:0000256" key="1">
    <source>
        <dbReference type="SAM" id="MobiDB-lite"/>
    </source>
</evidence>
<proteinExistence type="predicted"/>
<protein>
    <submittedName>
        <fullName evidence="2">Uncharacterized protein</fullName>
    </submittedName>
</protein>
<dbReference type="EMBL" id="MTYH01000188">
    <property type="protein sequence ID" value="PNP37201.1"/>
    <property type="molecule type" value="Genomic_DNA"/>
</dbReference>
<sequence>MAPQEKKWDDAAERDLCISMIYCNSESGKVRQNWPRVEEVMKGLGYTFTKDAMSQHYSKTIMKDFKARHPDITATSLTETPSPASARKTKAAAAKADGASTPSKKRTKKPAAVAPKDEDGDDDTELDATPSKRAKKEGKTTPVKKEEKAAPVKDEEEAADATTEAADDEKDKAFQDWAAKGPSEEE</sequence>
<feature type="region of interest" description="Disordered" evidence="1">
    <location>
        <begin position="72"/>
        <end position="186"/>
    </location>
</feature>
<evidence type="ECO:0000313" key="3">
    <source>
        <dbReference type="Proteomes" id="UP000236546"/>
    </source>
</evidence>